<evidence type="ECO:0000256" key="4">
    <source>
        <dbReference type="ARBA" id="ARBA00029447"/>
    </source>
</evidence>
<evidence type="ECO:0000256" key="6">
    <source>
        <dbReference type="SAM" id="Phobius"/>
    </source>
</evidence>
<comment type="caution">
    <text evidence="9">The sequence shown here is derived from an EMBL/GenBank/DDBJ whole genome shotgun (WGS) entry which is preliminary data.</text>
</comment>
<keyword evidence="2 6" id="KW-1133">Transmembrane helix</keyword>
<dbReference type="AlphaFoldDB" id="A0A660L8C6"/>
<dbReference type="PANTHER" id="PTHR32089">
    <property type="entry name" value="METHYL-ACCEPTING CHEMOTAXIS PROTEIN MCPB"/>
    <property type="match status" value="1"/>
</dbReference>
<dbReference type="SUPFAM" id="SSF58104">
    <property type="entry name" value="Methyl-accepting chemotaxis protein (MCP) signaling domain"/>
    <property type="match status" value="1"/>
</dbReference>
<dbReference type="Gene3D" id="3.30.450.20">
    <property type="entry name" value="PAS domain"/>
    <property type="match status" value="1"/>
</dbReference>
<sequence length="714" mass="73421">MLLLVLPAVVVAVGALTLLSVSRATSHETDSAYQTLSERTQAEAARVETQVSAQKRLAASAAADIDATLGLDNKAAYGLLSGQLATNELAEAIIAYVPPGSYTGTLAGPLAGSVPAVARAEGKITPFPIGKFDPKSPDLAAQKANPGTIAAEPIVYEGDPKGTFTAPVRRNGEVVGYVLVGGPLKTIFAPVAKIKVLDSGHALAVSAKGMVVAARDSKLNGKATLAKLAVEKQNPDLKTISDAVAAGKGGQLETTDPFTGKRSVVTWSPITSAGWSVITSVPVDEVLAPVHSLRNQMLLLALLALVAIGGVLVFVATRLTRPIVAVTEAAERLADGDVDVQLSTGERDDEVGRLSTAVGRTVEYLREKATLAEQVAGGDLTVDAKPRSERDLLGNAFTKLVNDLRDVVGRVTGTAGEVSAASHQMASTSEEAGRAVHEIASAIGDVAEGTNIQVQKVESVREAAERAAETARDSAGQAADAAERASRAHAVSVEGLGAADEASAAMRALAASSEDVTDAIQQLAAKSDRIGGIVDTITGLAEQTNLLALNAAIEAARAGEQGRGFAVVAEEVRKLAEESQAAAGQISGLVGEIQTETGSVVEMVHGTAERTRGGTETVERARQAFQEIGTAVEDVSARVRQISSGVEELSRESATMAEDIVGVATVAESASASSEQVSASTQQTSASTQEIAASARELADSAETLEQLVATFRL</sequence>
<dbReference type="Gene3D" id="1.10.287.950">
    <property type="entry name" value="Methyl-accepting chemotaxis protein"/>
    <property type="match status" value="1"/>
</dbReference>
<dbReference type="Proteomes" id="UP000278962">
    <property type="component" value="Unassembled WGS sequence"/>
</dbReference>
<dbReference type="CDD" id="cd12912">
    <property type="entry name" value="PDC2_MCP_like"/>
    <property type="match status" value="1"/>
</dbReference>
<dbReference type="PROSITE" id="PS50885">
    <property type="entry name" value="HAMP"/>
    <property type="match status" value="1"/>
</dbReference>
<dbReference type="RefSeq" id="WP_170179495.1">
    <property type="nucleotide sequence ID" value="NZ_RBIL01000002.1"/>
</dbReference>
<name>A0A660L8C6_9ACTN</name>
<evidence type="ECO:0000313" key="10">
    <source>
        <dbReference type="Proteomes" id="UP000278962"/>
    </source>
</evidence>
<dbReference type="Pfam" id="PF00015">
    <property type="entry name" value="MCPsignal"/>
    <property type="match status" value="1"/>
</dbReference>
<dbReference type="InterPro" id="IPR003660">
    <property type="entry name" value="HAMP_dom"/>
</dbReference>
<gene>
    <name evidence="9" type="ORF">C8N24_5849</name>
</gene>
<feature type="transmembrane region" description="Helical" evidence="6">
    <location>
        <begin position="297"/>
        <end position="316"/>
    </location>
</feature>
<feature type="domain" description="HAMP" evidence="8">
    <location>
        <begin position="317"/>
        <end position="370"/>
    </location>
</feature>
<dbReference type="PROSITE" id="PS50111">
    <property type="entry name" value="CHEMOTAXIS_TRANSDUC_2"/>
    <property type="match status" value="1"/>
</dbReference>
<dbReference type="SMART" id="SM00304">
    <property type="entry name" value="HAMP"/>
    <property type="match status" value="1"/>
</dbReference>
<protein>
    <submittedName>
        <fullName evidence="9">Methyl-accepting chemotaxis protein</fullName>
    </submittedName>
</protein>
<evidence type="ECO:0000313" key="9">
    <source>
        <dbReference type="EMBL" id="RKQ87820.1"/>
    </source>
</evidence>
<reference evidence="9 10" key="1">
    <citation type="submission" date="2018-10" db="EMBL/GenBank/DDBJ databases">
        <title>Genomic Encyclopedia of Archaeal and Bacterial Type Strains, Phase II (KMG-II): from individual species to whole genera.</title>
        <authorList>
            <person name="Goeker M."/>
        </authorList>
    </citation>
    <scope>NUCLEOTIDE SEQUENCE [LARGE SCALE GENOMIC DNA]</scope>
    <source>
        <strain evidence="9 10">DSM 14954</strain>
    </source>
</reference>
<dbReference type="Gene3D" id="6.10.340.10">
    <property type="match status" value="1"/>
</dbReference>
<accession>A0A660L8C6</accession>
<dbReference type="PANTHER" id="PTHR32089:SF112">
    <property type="entry name" value="LYSOZYME-LIKE PROTEIN-RELATED"/>
    <property type="match status" value="1"/>
</dbReference>
<dbReference type="GO" id="GO:0007165">
    <property type="term" value="P:signal transduction"/>
    <property type="evidence" value="ECO:0007669"/>
    <property type="project" value="UniProtKB-KW"/>
</dbReference>
<dbReference type="SUPFAM" id="SSF158472">
    <property type="entry name" value="HAMP domain-like"/>
    <property type="match status" value="1"/>
</dbReference>
<evidence type="ECO:0000256" key="5">
    <source>
        <dbReference type="PROSITE-ProRule" id="PRU00284"/>
    </source>
</evidence>
<evidence type="ECO:0000256" key="3">
    <source>
        <dbReference type="ARBA" id="ARBA00023224"/>
    </source>
</evidence>
<keyword evidence="6" id="KW-0472">Membrane</keyword>
<evidence type="ECO:0000256" key="2">
    <source>
        <dbReference type="ARBA" id="ARBA00022989"/>
    </source>
</evidence>
<dbReference type="Pfam" id="PF00672">
    <property type="entry name" value="HAMP"/>
    <property type="match status" value="1"/>
</dbReference>
<evidence type="ECO:0000256" key="1">
    <source>
        <dbReference type="ARBA" id="ARBA00022692"/>
    </source>
</evidence>
<keyword evidence="10" id="KW-1185">Reference proteome</keyword>
<keyword evidence="3 5" id="KW-0807">Transducer</keyword>
<dbReference type="GO" id="GO:0016020">
    <property type="term" value="C:membrane"/>
    <property type="evidence" value="ECO:0007669"/>
    <property type="project" value="InterPro"/>
</dbReference>
<dbReference type="CDD" id="cd11386">
    <property type="entry name" value="MCP_signal"/>
    <property type="match status" value="1"/>
</dbReference>
<proteinExistence type="inferred from homology"/>
<dbReference type="SMART" id="SM00283">
    <property type="entry name" value="MA"/>
    <property type="match status" value="1"/>
</dbReference>
<comment type="similarity">
    <text evidence="4">Belongs to the methyl-accepting chemotaxis (MCP) protein family.</text>
</comment>
<dbReference type="InterPro" id="IPR004089">
    <property type="entry name" value="MCPsignal_dom"/>
</dbReference>
<evidence type="ECO:0000259" key="7">
    <source>
        <dbReference type="PROSITE" id="PS50111"/>
    </source>
</evidence>
<keyword evidence="1 6" id="KW-0812">Transmembrane</keyword>
<feature type="domain" description="Methyl-accepting transducer" evidence="7">
    <location>
        <begin position="428"/>
        <end position="699"/>
    </location>
</feature>
<organism evidence="9 10">
    <name type="scientific">Solirubrobacter pauli</name>
    <dbReference type="NCBI Taxonomy" id="166793"/>
    <lineage>
        <taxon>Bacteria</taxon>
        <taxon>Bacillati</taxon>
        <taxon>Actinomycetota</taxon>
        <taxon>Thermoleophilia</taxon>
        <taxon>Solirubrobacterales</taxon>
        <taxon>Solirubrobacteraceae</taxon>
        <taxon>Solirubrobacter</taxon>
    </lineage>
</organism>
<dbReference type="EMBL" id="RBIL01000002">
    <property type="protein sequence ID" value="RKQ87820.1"/>
    <property type="molecule type" value="Genomic_DNA"/>
</dbReference>
<dbReference type="CDD" id="cd06225">
    <property type="entry name" value="HAMP"/>
    <property type="match status" value="1"/>
</dbReference>
<evidence type="ECO:0000259" key="8">
    <source>
        <dbReference type="PROSITE" id="PS50885"/>
    </source>
</evidence>